<evidence type="ECO:0000256" key="3">
    <source>
        <dbReference type="ARBA" id="ARBA00022723"/>
    </source>
</evidence>
<dbReference type="GO" id="GO:0016787">
    <property type="term" value="F:hydrolase activity"/>
    <property type="evidence" value="ECO:0007669"/>
    <property type="project" value="UniProtKB-KW"/>
</dbReference>
<keyword evidence="4 7" id="KW-0378">Hydrolase</keyword>
<comment type="similarity">
    <text evidence="2">Belongs to the metallo-beta-lactamase superfamily. Glyoxalase II family.</text>
</comment>
<organism evidence="7 8">
    <name type="scientific">Blastocystis sp. subtype 1 (strain ATCC 50177 / NandII)</name>
    <dbReference type="NCBI Taxonomy" id="478820"/>
    <lineage>
        <taxon>Eukaryota</taxon>
        <taxon>Sar</taxon>
        <taxon>Stramenopiles</taxon>
        <taxon>Bigyra</taxon>
        <taxon>Opalozoa</taxon>
        <taxon>Opalinata</taxon>
        <taxon>Blastocystidae</taxon>
        <taxon>Blastocystis</taxon>
    </lineage>
</organism>
<dbReference type="Gene3D" id="3.60.15.10">
    <property type="entry name" value="Ribonuclease Z/Hydroxyacylglutathione hydrolase-like"/>
    <property type="match status" value="1"/>
</dbReference>
<dbReference type="Pfam" id="PF16123">
    <property type="entry name" value="HAGH_C"/>
    <property type="match status" value="1"/>
</dbReference>
<dbReference type="Proteomes" id="UP000078348">
    <property type="component" value="Unassembled WGS sequence"/>
</dbReference>
<dbReference type="CDD" id="cd07723">
    <property type="entry name" value="hydroxyacylglutathione_hydrolase_MBL-fold"/>
    <property type="match status" value="1"/>
</dbReference>
<dbReference type="EMBL" id="LXWW01000191">
    <property type="protein sequence ID" value="OAO14964.1"/>
    <property type="molecule type" value="Genomic_DNA"/>
</dbReference>
<dbReference type="SUPFAM" id="SSF56281">
    <property type="entry name" value="Metallo-hydrolase/oxidoreductase"/>
    <property type="match status" value="1"/>
</dbReference>
<accession>A0A196SG68</accession>
<evidence type="ECO:0000313" key="8">
    <source>
        <dbReference type="Proteomes" id="UP000078348"/>
    </source>
</evidence>
<dbReference type="PANTHER" id="PTHR11935:SF116">
    <property type="entry name" value="HYDROLASE PNKD-RELATED"/>
    <property type="match status" value="1"/>
</dbReference>
<dbReference type="OrthoDB" id="515692at2759"/>
<dbReference type="InterPro" id="IPR036866">
    <property type="entry name" value="RibonucZ/Hydroxyglut_hydro"/>
</dbReference>
<sequence length="295" mass="33197">MLSLLARRSVPAAGGVRCFAKAASIPTKYNVLTIPALRDNFTYIISNMKSNNALIVDPTNPKFCDDAVKSCKFNLKAITITHHHRKHILGLGELLKSYSEVPVYGGEYEDSNHEVEKVLKDGDSVELDDIAFKVISAPCHTPDSLIYEFTEESGFPFLMTGDTICLGGVGYIPQENASMLYSLIYDKLMNYPEETCIFHGHENGEEMLRFAMSIEPTNADAKNLRWGIKHTLLKSRSKPATPTCLHDEKLVNPFFRVNEPTVKEALGESDPKKAFEELLRRRNAYFAKKARKGWF</sequence>
<dbReference type="SMART" id="SM00849">
    <property type="entry name" value="Lactamase_B"/>
    <property type="match status" value="1"/>
</dbReference>
<feature type="domain" description="Metallo-beta-lactamase" evidence="6">
    <location>
        <begin position="39"/>
        <end position="201"/>
    </location>
</feature>
<reference evidence="7 8" key="1">
    <citation type="submission" date="2016-05" db="EMBL/GenBank/DDBJ databases">
        <title>Nuclear genome of Blastocystis sp. subtype 1 NandII.</title>
        <authorList>
            <person name="Gentekaki E."/>
            <person name="Curtis B."/>
            <person name="Stairs C."/>
            <person name="Eme L."/>
            <person name="Herman E."/>
            <person name="Klimes V."/>
            <person name="Arias M.C."/>
            <person name="Elias M."/>
            <person name="Hilliou F."/>
            <person name="Klute M."/>
            <person name="Malik S.-B."/>
            <person name="Pightling A."/>
            <person name="Rachubinski R."/>
            <person name="Salas D."/>
            <person name="Schlacht A."/>
            <person name="Suga H."/>
            <person name="Archibald J."/>
            <person name="Ball S.G."/>
            <person name="Clark G."/>
            <person name="Dacks J."/>
            <person name="Van Der Giezen M."/>
            <person name="Tsaousis A."/>
            <person name="Roger A."/>
        </authorList>
    </citation>
    <scope>NUCLEOTIDE SEQUENCE [LARGE SCALE GENOMIC DNA]</scope>
    <source>
        <strain evidence="8">ATCC 50177 / NandII</strain>
    </source>
</reference>
<dbReference type="InterPro" id="IPR001279">
    <property type="entry name" value="Metallo-B-lactamas"/>
</dbReference>
<dbReference type="PANTHER" id="PTHR11935">
    <property type="entry name" value="BETA LACTAMASE DOMAIN"/>
    <property type="match status" value="1"/>
</dbReference>
<keyword evidence="8" id="KW-1185">Reference proteome</keyword>
<protein>
    <submittedName>
        <fullName evidence="7">Hydroxyacylglutathione hydrolase</fullName>
    </submittedName>
</protein>
<gene>
    <name evidence="7" type="ORF">AV274_3311</name>
</gene>
<dbReference type="Pfam" id="PF00753">
    <property type="entry name" value="Lactamase_B"/>
    <property type="match status" value="1"/>
</dbReference>
<name>A0A196SG68_BLAHN</name>
<dbReference type="AlphaFoldDB" id="A0A196SG68"/>
<evidence type="ECO:0000259" key="6">
    <source>
        <dbReference type="SMART" id="SM00849"/>
    </source>
</evidence>
<keyword evidence="3" id="KW-0479">Metal-binding</keyword>
<keyword evidence="5" id="KW-0862">Zinc</keyword>
<evidence type="ECO:0000256" key="1">
    <source>
        <dbReference type="ARBA" id="ARBA00001947"/>
    </source>
</evidence>
<dbReference type="InterPro" id="IPR032282">
    <property type="entry name" value="HAGH_C"/>
</dbReference>
<dbReference type="GO" id="GO:0046872">
    <property type="term" value="F:metal ion binding"/>
    <property type="evidence" value="ECO:0007669"/>
    <property type="project" value="UniProtKB-KW"/>
</dbReference>
<dbReference type="InterPro" id="IPR035680">
    <property type="entry name" value="Clx_II_MBL"/>
</dbReference>
<dbReference type="STRING" id="478820.A0A196SG68"/>
<evidence type="ECO:0000256" key="5">
    <source>
        <dbReference type="ARBA" id="ARBA00022833"/>
    </source>
</evidence>
<comment type="cofactor">
    <cofactor evidence="1">
        <name>Zn(2+)</name>
        <dbReference type="ChEBI" id="CHEBI:29105"/>
    </cofactor>
</comment>
<evidence type="ECO:0000313" key="7">
    <source>
        <dbReference type="EMBL" id="OAO14964.1"/>
    </source>
</evidence>
<comment type="caution">
    <text evidence="7">The sequence shown here is derived from an EMBL/GenBank/DDBJ whole genome shotgun (WGS) entry which is preliminary data.</text>
</comment>
<evidence type="ECO:0000256" key="4">
    <source>
        <dbReference type="ARBA" id="ARBA00022801"/>
    </source>
</evidence>
<proteinExistence type="inferred from homology"/>
<evidence type="ECO:0000256" key="2">
    <source>
        <dbReference type="ARBA" id="ARBA00006759"/>
    </source>
</evidence>